<dbReference type="RefSeq" id="WP_284388730.1">
    <property type="nucleotide sequence ID" value="NZ_BSNG01000001.1"/>
</dbReference>
<organism evidence="3 4">
    <name type="scientific">Devosia yakushimensis</name>
    <dbReference type="NCBI Taxonomy" id="470028"/>
    <lineage>
        <taxon>Bacteria</taxon>
        <taxon>Pseudomonadati</taxon>
        <taxon>Pseudomonadota</taxon>
        <taxon>Alphaproteobacteria</taxon>
        <taxon>Hyphomicrobiales</taxon>
        <taxon>Devosiaceae</taxon>
        <taxon>Devosia</taxon>
    </lineage>
</organism>
<dbReference type="Pfam" id="PF09314">
    <property type="entry name" value="DUF1972"/>
    <property type="match status" value="1"/>
</dbReference>
<accession>A0ABQ5UD85</accession>
<dbReference type="Gene3D" id="3.40.50.2000">
    <property type="entry name" value="Glycogen Phosphorylase B"/>
    <property type="match status" value="2"/>
</dbReference>
<comment type="caution">
    <text evidence="3">The sequence shown here is derived from an EMBL/GenBank/DDBJ whole genome shotgun (WGS) entry which is preliminary data.</text>
</comment>
<name>A0ABQ5UD85_9HYPH</name>
<evidence type="ECO:0000259" key="2">
    <source>
        <dbReference type="Pfam" id="PF09314"/>
    </source>
</evidence>
<dbReference type="Proteomes" id="UP001161406">
    <property type="component" value="Unassembled WGS sequence"/>
</dbReference>
<gene>
    <name evidence="3" type="ORF">GCM10007913_11150</name>
</gene>
<dbReference type="InterPro" id="IPR001296">
    <property type="entry name" value="Glyco_trans_1"/>
</dbReference>
<dbReference type="InterPro" id="IPR015393">
    <property type="entry name" value="DUF1972"/>
</dbReference>
<evidence type="ECO:0000313" key="3">
    <source>
        <dbReference type="EMBL" id="GLQ09183.1"/>
    </source>
</evidence>
<reference evidence="3" key="1">
    <citation type="journal article" date="2014" name="Int. J. Syst. Evol. Microbiol.">
        <title>Complete genome of a new Firmicutes species belonging to the dominant human colonic microbiota ('Ruminococcus bicirculans') reveals two chromosomes and a selective capacity to utilize plant glucans.</title>
        <authorList>
            <consortium name="NISC Comparative Sequencing Program"/>
            <person name="Wegmann U."/>
            <person name="Louis P."/>
            <person name="Goesmann A."/>
            <person name="Henrissat B."/>
            <person name="Duncan S.H."/>
            <person name="Flint H.J."/>
        </authorList>
    </citation>
    <scope>NUCLEOTIDE SEQUENCE</scope>
    <source>
        <strain evidence="3">NBRC 103855</strain>
    </source>
</reference>
<feature type="domain" description="Glycosyl transferase family 1" evidence="1">
    <location>
        <begin position="200"/>
        <end position="315"/>
    </location>
</feature>
<dbReference type="SUPFAM" id="SSF53756">
    <property type="entry name" value="UDP-Glycosyltransferase/glycogen phosphorylase"/>
    <property type="match status" value="1"/>
</dbReference>
<proteinExistence type="predicted"/>
<dbReference type="Pfam" id="PF00534">
    <property type="entry name" value="Glycos_transf_1"/>
    <property type="match status" value="1"/>
</dbReference>
<protein>
    <submittedName>
        <fullName evidence="3">Uncharacterized protein</fullName>
    </submittedName>
</protein>
<feature type="domain" description="DUF1972" evidence="2">
    <location>
        <begin position="4"/>
        <end position="181"/>
    </location>
</feature>
<dbReference type="EMBL" id="BSNG01000001">
    <property type="protein sequence ID" value="GLQ09183.1"/>
    <property type="molecule type" value="Genomic_DNA"/>
</dbReference>
<evidence type="ECO:0000259" key="1">
    <source>
        <dbReference type="Pfam" id="PF00534"/>
    </source>
</evidence>
<sequence length="371" mass="41136">MAGKTVNILGIRGLPPAHGGFETFAGQLAPYLRDKGWQVNVYCQLEPHGDGRVQDDFEDDWHGIHRIHFGSRRPSSAGSISFDWRSVRDAARRGGVNLVLGYNTAVFCLYLRARGRPVVMNMDGVEWRRPKWPLHVKAWLYCNEFVGAHMANVPVADHPEIARHLRRHGCFRAEIIPYGADRVELASSAPVEALGLAAGNYLVSIARIEPENSILEIVKAFSSRLRQTRLVVLGQFSPDNMYHRAVQAAASSQVVFPGAIYEKSVVEALRFHALAYLHGHQVGGTNPSLVEALGAGNAVIAHRNRFNHWVAGEGQFYFADEAELIDILDRLDPTGVSTQVARERSAARHAADFTLDRVNGRYEALLARFAS</sequence>
<evidence type="ECO:0000313" key="4">
    <source>
        <dbReference type="Proteomes" id="UP001161406"/>
    </source>
</evidence>
<keyword evidence="4" id="KW-1185">Reference proteome</keyword>
<reference evidence="3" key="2">
    <citation type="submission" date="2023-01" db="EMBL/GenBank/DDBJ databases">
        <title>Draft genome sequence of Devosia yakushimensis strain NBRC 103855.</title>
        <authorList>
            <person name="Sun Q."/>
            <person name="Mori K."/>
        </authorList>
    </citation>
    <scope>NUCLEOTIDE SEQUENCE</scope>
    <source>
        <strain evidence="3">NBRC 103855</strain>
    </source>
</reference>